<comment type="function">
    <text evidence="1 15">DNA ligase that catalyzes the formation of phosphodiester linkages between 5'-phosphoryl and 3'-hydroxyl groups in double-stranded DNA using NAD as a coenzyme and as the energy source for the reaction. It is essential for DNA replication and repair of damaged DNA.</text>
</comment>
<feature type="active site" description="N6-AMP-lysine intermediate" evidence="15">
    <location>
        <position position="120"/>
    </location>
</feature>
<dbReference type="RefSeq" id="WP_073611061.1">
    <property type="nucleotide sequence ID" value="NZ_MRCG01000030.1"/>
</dbReference>
<organism evidence="17 18">
    <name type="scientific">Phormidium tenue NIES-30</name>
    <dbReference type="NCBI Taxonomy" id="549789"/>
    <lineage>
        <taxon>Bacteria</taxon>
        <taxon>Bacillati</taxon>
        <taxon>Cyanobacteriota</taxon>
        <taxon>Cyanophyceae</taxon>
        <taxon>Oscillatoriophycideae</taxon>
        <taxon>Oscillatoriales</taxon>
        <taxon>Oscillatoriaceae</taxon>
        <taxon>Phormidium</taxon>
    </lineage>
</organism>
<feature type="binding site" evidence="15">
    <location>
        <position position="464"/>
    </location>
    <ligand>
        <name>Zn(2+)</name>
        <dbReference type="ChEBI" id="CHEBI:29105"/>
    </ligand>
</feature>
<evidence type="ECO:0000259" key="16">
    <source>
        <dbReference type="PROSITE" id="PS50172"/>
    </source>
</evidence>
<evidence type="ECO:0000256" key="4">
    <source>
        <dbReference type="ARBA" id="ARBA00022598"/>
    </source>
</evidence>
<dbReference type="Gene3D" id="1.10.150.20">
    <property type="entry name" value="5' to 3' exonuclease, C-terminal subdomain"/>
    <property type="match status" value="2"/>
</dbReference>
<dbReference type="EMBL" id="MRCG01000030">
    <property type="protein sequence ID" value="OKH43697.1"/>
    <property type="molecule type" value="Genomic_DNA"/>
</dbReference>
<dbReference type="STRING" id="549789.NIES30_24400"/>
<dbReference type="PIRSF" id="PIRSF001604">
    <property type="entry name" value="LigA"/>
    <property type="match status" value="1"/>
</dbReference>
<keyword evidence="9 15" id="KW-0460">Magnesium</keyword>
<keyword evidence="8 15" id="KW-0862">Zinc</keyword>
<dbReference type="GO" id="GO:0006281">
    <property type="term" value="P:DNA repair"/>
    <property type="evidence" value="ECO:0007669"/>
    <property type="project" value="UniProtKB-KW"/>
</dbReference>
<dbReference type="InterPro" id="IPR013839">
    <property type="entry name" value="DNAligase_adenylation"/>
</dbReference>
<dbReference type="FunFam" id="1.10.150.20:FF:000006">
    <property type="entry name" value="DNA ligase"/>
    <property type="match status" value="1"/>
</dbReference>
<feature type="binding site" evidence="15">
    <location>
        <position position="118"/>
    </location>
    <ligand>
        <name>NAD(+)</name>
        <dbReference type="ChEBI" id="CHEBI:57540"/>
    </ligand>
</feature>
<dbReference type="CDD" id="cd00114">
    <property type="entry name" value="LIGANc"/>
    <property type="match status" value="1"/>
</dbReference>
<keyword evidence="10 15" id="KW-0520">NAD</keyword>
<dbReference type="FunFam" id="1.10.287.610:FF:000002">
    <property type="entry name" value="DNA ligase"/>
    <property type="match status" value="1"/>
</dbReference>
<dbReference type="Proteomes" id="UP000185557">
    <property type="component" value="Unassembled WGS sequence"/>
</dbReference>
<dbReference type="InterPro" id="IPR004149">
    <property type="entry name" value="Znf_DNAligase_C4"/>
</dbReference>
<evidence type="ECO:0000256" key="2">
    <source>
        <dbReference type="ARBA" id="ARBA00012722"/>
    </source>
</evidence>
<dbReference type="AlphaFoldDB" id="A0A1U7IYI0"/>
<dbReference type="InterPro" id="IPR033136">
    <property type="entry name" value="DNA_ligase_CS"/>
</dbReference>
<name>A0A1U7IYI0_9CYAN</name>
<evidence type="ECO:0000256" key="6">
    <source>
        <dbReference type="ARBA" id="ARBA00022723"/>
    </source>
</evidence>
<dbReference type="FunFam" id="1.10.150.20:FF:000007">
    <property type="entry name" value="DNA ligase"/>
    <property type="match status" value="1"/>
</dbReference>
<dbReference type="Gene3D" id="3.30.470.30">
    <property type="entry name" value="DNA ligase/mRNA capping enzyme"/>
    <property type="match status" value="1"/>
</dbReference>
<keyword evidence="7 15" id="KW-0227">DNA damage</keyword>
<keyword evidence="11 15" id="KW-0234">DNA repair</keyword>
<evidence type="ECO:0000256" key="14">
    <source>
        <dbReference type="ARBA" id="ARBA00060881"/>
    </source>
</evidence>
<feature type="binding site" evidence="15">
    <location>
        <position position="141"/>
    </location>
    <ligand>
        <name>NAD(+)</name>
        <dbReference type="ChEBI" id="CHEBI:57540"/>
    </ligand>
</feature>
<dbReference type="PROSITE" id="PS01056">
    <property type="entry name" value="DNA_LIGASE_N2"/>
    <property type="match status" value="1"/>
</dbReference>
<dbReference type="NCBIfam" id="NF005932">
    <property type="entry name" value="PRK07956.1"/>
    <property type="match status" value="1"/>
</dbReference>
<protein>
    <recommendedName>
        <fullName evidence="3 15">DNA ligase</fullName>
        <ecNumber evidence="2 15">6.5.1.2</ecNumber>
    </recommendedName>
    <alternativeName>
        <fullName evidence="15">Polydeoxyribonucleotide synthase [NAD(+)]</fullName>
    </alternativeName>
</protein>
<dbReference type="Pfam" id="PF03120">
    <property type="entry name" value="OB_DNA_ligase"/>
    <property type="match status" value="1"/>
</dbReference>
<comment type="cofactor">
    <cofactor evidence="15">
        <name>Mg(2+)</name>
        <dbReference type="ChEBI" id="CHEBI:18420"/>
    </cofactor>
    <cofactor evidence="15">
        <name>Mn(2+)</name>
        <dbReference type="ChEBI" id="CHEBI:29035"/>
    </cofactor>
</comment>
<dbReference type="Gene3D" id="1.10.287.610">
    <property type="entry name" value="Helix hairpin bin"/>
    <property type="match status" value="1"/>
</dbReference>
<sequence>MGDKGTDNTAARVQTLRSQLQAASYAYYVLDAPDLPDEVYDRLYRELQDLEASHPELVTPDSPTQRVGEKPASQFTSVRHNIPLYSLENAFDLAEFRAWEDRWRRQAPDAGEVEYVAELKIDGNALALTYENGLLVRGVTRGDGTAGEDITPNVRTIRSVPLRLAIENPPTMVEVRGEAFLPLDVFEQINRDRTAKGEALFANPRNAAAGTLRQLDSRIVAARKLDFFAYTVHWGEAVDETAVARVDGAQLAQIEATSHAPTQALTHPPTTQWQALEFLKSLGFRVNPNRQLCQSADDVQAYYDDWATQRLQLSYLTDGVVVKLNDFALQQRLGFTQKFPRWAVALKYPAEEAPTILEAVSFQVGRTGAVTPVAELRPVQLAGTTVARATLHNADRITELDIHQGDTVVVRKAGEIIPEVVRVLAELRPEAAAKVTMPDCCPQCASALVRPDDGAVTRCINISCPAIVQGAIIHWARRDALDIEGLGEKWVKQLVEQGLVQSVADLYSLTEADLEPLDRMGKRLAEKLVGAIAASKTRPWASVLYALGIRHVGAVNAKTLAQHFPSAAALATASPEKIETVHSIGPEIAQAVYQWFQVPANQTLIDRLQQAGLQLISTEAEFSPAAGPLAGKTFVLTGTLPTLTRQQATDIIEAAGGKVTSSVSKATDYLVAGEKAGSKLAKAEGLGVAILTEADLLTLGEA</sequence>
<gene>
    <name evidence="15 17" type="primary">ligA</name>
    <name evidence="17" type="ORF">NIES30_24400</name>
</gene>
<dbReference type="GO" id="GO:0046872">
    <property type="term" value="F:metal ion binding"/>
    <property type="evidence" value="ECO:0007669"/>
    <property type="project" value="UniProtKB-KW"/>
</dbReference>
<dbReference type="InterPro" id="IPR001357">
    <property type="entry name" value="BRCT_dom"/>
</dbReference>
<dbReference type="SUPFAM" id="SSF52113">
    <property type="entry name" value="BRCT domain"/>
    <property type="match status" value="1"/>
</dbReference>
<dbReference type="Pfam" id="PF00533">
    <property type="entry name" value="BRCT"/>
    <property type="match status" value="1"/>
</dbReference>
<evidence type="ECO:0000256" key="9">
    <source>
        <dbReference type="ARBA" id="ARBA00022842"/>
    </source>
</evidence>
<dbReference type="PANTHER" id="PTHR23389:SF9">
    <property type="entry name" value="DNA LIGASE"/>
    <property type="match status" value="1"/>
</dbReference>
<evidence type="ECO:0000256" key="12">
    <source>
        <dbReference type="ARBA" id="ARBA00023211"/>
    </source>
</evidence>
<dbReference type="InterPro" id="IPR001679">
    <property type="entry name" value="DNA_ligase"/>
</dbReference>
<feature type="domain" description="BRCT" evidence="16">
    <location>
        <begin position="624"/>
        <end position="702"/>
    </location>
</feature>
<dbReference type="Pfam" id="PF14520">
    <property type="entry name" value="HHH_5"/>
    <property type="match status" value="1"/>
</dbReference>
<comment type="similarity">
    <text evidence="14 15">Belongs to the NAD-dependent DNA ligase family. LigA subfamily.</text>
</comment>
<comment type="caution">
    <text evidence="17">The sequence shown here is derived from an EMBL/GenBank/DDBJ whole genome shotgun (WGS) entry which is preliminary data.</text>
</comment>
<keyword evidence="6 15" id="KW-0479">Metal-binding</keyword>
<dbReference type="SUPFAM" id="SSF47781">
    <property type="entry name" value="RuvA domain 2-like"/>
    <property type="match status" value="1"/>
</dbReference>
<keyword evidence="5 15" id="KW-0235">DNA replication</keyword>
<dbReference type="PANTHER" id="PTHR23389">
    <property type="entry name" value="CHROMOSOME TRANSMISSION FIDELITY FACTOR 18"/>
    <property type="match status" value="1"/>
</dbReference>
<dbReference type="SMART" id="SM00532">
    <property type="entry name" value="LIGANc"/>
    <property type="match status" value="1"/>
</dbReference>
<evidence type="ECO:0000256" key="15">
    <source>
        <dbReference type="HAMAP-Rule" id="MF_01588"/>
    </source>
</evidence>
<keyword evidence="18" id="KW-1185">Reference proteome</keyword>
<feature type="binding site" evidence="15">
    <location>
        <position position="444"/>
    </location>
    <ligand>
        <name>Zn(2+)</name>
        <dbReference type="ChEBI" id="CHEBI:29105"/>
    </ligand>
</feature>
<reference evidence="17 18" key="1">
    <citation type="submission" date="2016-11" db="EMBL/GenBank/DDBJ databases">
        <title>Draft Genome Sequences of Nine Cyanobacterial Strains from Diverse Habitats.</title>
        <authorList>
            <person name="Zhu T."/>
            <person name="Hou S."/>
            <person name="Lu X."/>
            <person name="Hess W.R."/>
        </authorList>
    </citation>
    <scope>NUCLEOTIDE SEQUENCE [LARGE SCALE GENOMIC DNA]</scope>
    <source>
        <strain evidence="17 18">NIES-30</strain>
    </source>
</reference>
<keyword evidence="4 15" id="KW-0436">Ligase</keyword>
<comment type="catalytic activity">
    <reaction evidence="13 15">
        <text>NAD(+) + (deoxyribonucleotide)n-3'-hydroxyl + 5'-phospho-(deoxyribonucleotide)m = (deoxyribonucleotide)n+m + AMP + beta-nicotinamide D-nucleotide.</text>
        <dbReference type="EC" id="6.5.1.2"/>
    </reaction>
</comment>
<dbReference type="Pfam" id="PF01653">
    <property type="entry name" value="DNA_ligase_aden"/>
    <property type="match status" value="2"/>
</dbReference>
<evidence type="ECO:0000256" key="11">
    <source>
        <dbReference type="ARBA" id="ARBA00023204"/>
    </source>
</evidence>
<evidence type="ECO:0000256" key="5">
    <source>
        <dbReference type="ARBA" id="ARBA00022705"/>
    </source>
</evidence>
<dbReference type="EC" id="6.5.1.2" evidence="2 15"/>
<dbReference type="GO" id="GO:0005829">
    <property type="term" value="C:cytosol"/>
    <property type="evidence" value="ECO:0007669"/>
    <property type="project" value="TreeGrafter"/>
</dbReference>
<evidence type="ECO:0000256" key="10">
    <source>
        <dbReference type="ARBA" id="ARBA00023027"/>
    </source>
</evidence>
<evidence type="ECO:0000256" key="8">
    <source>
        <dbReference type="ARBA" id="ARBA00022833"/>
    </source>
</evidence>
<dbReference type="GO" id="GO:0003911">
    <property type="term" value="F:DNA ligase (NAD+) activity"/>
    <property type="evidence" value="ECO:0007669"/>
    <property type="project" value="UniProtKB-UniRule"/>
</dbReference>
<dbReference type="HAMAP" id="MF_01588">
    <property type="entry name" value="DNA_ligase_A"/>
    <property type="match status" value="1"/>
</dbReference>
<dbReference type="InterPro" id="IPR010994">
    <property type="entry name" value="RuvA_2-like"/>
</dbReference>
<dbReference type="GO" id="GO:0006260">
    <property type="term" value="P:DNA replication"/>
    <property type="evidence" value="ECO:0007669"/>
    <property type="project" value="UniProtKB-KW"/>
</dbReference>
<dbReference type="NCBIfam" id="TIGR00575">
    <property type="entry name" value="dnlj"/>
    <property type="match status" value="1"/>
</dbReference>
<dbReference type="Gene3D" id="6.20.10.30">
    <property type="match status" value="1"/>
</dbReference>
<dbReference type="InterPro" id="IPR012340">
    <property type="entry name" value="NA-bd_OB-fold"/>
</dbReference>
<evidence type="ECO:0000313" key="18">
    <source>
        <dbReference type="Proteomes" id="UP000185557"/>
    </source>
</evidence>
<evidence type="ECO:0000256" key="13">
    <source>
        <dbReference type="ARBA" id="ARBA00034005"/>
    </source>
</evidence>
<feature type="binding site" evidence="15">
    <location>
        <begin position="37"/>
        <end position="41"/>
    </location>
    <ligand>
        <name>NAD(+)</name>
        <dbReference type="ChEBI" id="CHEBI:57540"/>
    </ligand>
</feature>
<evidence type="ECO:0000256" key="7">
    <source>
        <dbReference type="ARBA" id="ARBA00022763"/>
    </source>
</evidence>
<dbReference type="InterPro" id="IPR013840">
    <property type="entry name" value="DNAligase_N"/>
</dbReference>
<dbReference type="InterPro" id="IPR004150">
    <property type="entry name" value="NAD_DNA_ligase_OB"/>
</dbReference>
<dbReference type="PROSITE" id="PS50172">
    <property type="entry name" value="BRCT"/>
    <property type="match status" value="1"/>
</dbReference>
<dbReference type="SMART" id="SM00292">
    <property type="entry name" value="BRCT"/>
    <property type="match status" value="1"/>
</dbReference>
<evidence type="ECO:0000256" key="1">
    <source>
        <dbReference type="ARBA" id="ARBA00004067"/>
    </source>
</evidence>
<feature type="binding site" evidence="15">
    <location>
        <position position="323"/>
    </location>
    <ligand>
        <name>NAD(+)</name>
        <dbReference type="ChEBI" id="CHEBI:57540"/>
    </ligand>
</feature>
<dbReference type="Pfam" id="PF03119">
    <property type="entry name" value="DNA_ligase_ZBD"/>
    <property type="match status" value="1"/>
</dbReference>
<keyword evidence="12 15" id="KW-0464">Manganese</keyword>
<comment type="caution">
    <text evidence="15">Lacks conserved residue(s) required for the propagation of feature annotation.</text>
</comment>
<dbReference type="InterPro" id="IPR036420">
    <property type="entry name" value="BRCT_dom_sf"/>
</dbReference>
<feature type="binding site" evidence="15">
    <location>
        <position position="441"/>
    </location>
    <ligand>
        <name>Zn(2+)</name>
        <dbReference type="ChEBI" id="CHEBI:29105"/>
    </ligand>
</feature>
<dbReference type="Gene3D" id="2.40.50.140">
    <property type="entry name" value="Nucleic acid-binding proteins"/>
    <property type="match status" value="1"/>
</dbReference>
<dbReference type="SUPFAM" id="SSF56091">
    <property type="entry name" value="DNA ligase/mRNA capping enzyme, catalytic domain"/>
    <property type="match status" value="1"/>
</dbReference>
<feature type="binding site" evidence="15">
    <location>
        <position position="178"/>
    </location>
    <ligand>
        <name>NAD(+)</name>
        <dbReference type="ChEBI" id="CHEBI:57540"/>
    </ligand>
</feature>
<dbReference type="FunFam" id="2.40.50.140:FF:000012">
    <property type="entry name" value="DNA ligase"/>
    <property type="match status" value="1"/>
</dbReference>
<feature type="binding site" evidence="15">
    <location>
        <position position="347"/>
    </location>
    <ligand>
        <name>NAD(+)</name>
        <dbReference type="ChEBI" id="CHEBI:57540"/>
    </ligand>
</feature>
<evidence type="ECO:0000313" key="17">
    <source>
        <dbReference type="EMBL" id="OKH43697.1"/>
    </source>
</evidence>
<dbReference type="SUPFAM" id="SSF50249">
    <property type="entry name" value="Nucleic acid-binding proteins"/>
    <property type="match status" value="1"/>
</dbReference>
<proteinExistence type="inferred from homology"/>
<dbReference type="CDD" id="cd17748">
    <property type="entry name" value="BRCT_DNA_ligase_like"/>
    <property type="match status" value="1"/>
</dbReference>
<feature type="binding site" evidence="15">
    <location>
        <begin position="86"/>
        <end position="87"/>
    </location>
    <ligand>
        <name>NAD(+)</name>
        <dbReference type="ChEBI" id="CHEBI:57540"/>
    </ligand>
</feature>
<evidence type="ECO:0000256" key="3">
    <source>
        <dbReference type="ARBA" id="ARBA00013308"/>
    </source>
</evidence>
<dbReference type="Pfam" id="PF12826">
    <property type="entry name" value="HHH_2"/>
    <property type="match status" value="1"/>
</dbReference>
<accession>A0A1U7IYI0</accession>
<dbReference type="InterPro" id="IPR041663">
    <property type="entry name" value="DisA/LigA_HHH"/>
</dbReference>
<dbReference type="OrthoDB" id="9759736at2"/>
<dbReference type="Gene3D" id="3.40.50.10190">
    <property type="entry name" value="BRCT domain"/>
    <property type="match status" value="1"/>
</dbReference>